<feature type="domain" description="Nitroreductase" evidence="6">
    <location>
        <begin position="7"/>
        <end position="197"/>
    </location>
</feature>
<dbReference type="InterPro" id="IPR000415">
    <property type="entry name" value="Nitroreductase-like"/>
</dbReference>
<comment type="caution">
    <text evidence="7">The sequence shown here is derived from an EMBL/GenBank/DDBJ whole genome shotgun (WGS) entry which is preliminary data.</text>
</comment>
<dbReference type="PANTHER" id="PTHR43673">
    <property type="entry name" value="NAD(P)H NITROREDUCTASE YDGI-RELATED"/>
    <property type="match status" value="1"/>
</dbReference>
<gene>
    <name evidence="7" type="ORF">HND93_26400</name>
</gene>
<dbReference type="CDD" id="cd02136">
    <property type="entry name" value="PnbA_NfnB-like"/>
    <property type="match status" value="1"/>
</dbReference>
<dbReference type="Proteomes" id="UP000584642">
    <property type="component" value="Unassembled WGS sequence"/>
</dbReference>
<evidence type="ECO:0000256" key="3">
    <source>
        <dbReference type="ARBA" id="ARBA00022630"/>
    </source>
</evidence>
<evidence type="ECO:0000256" key="1">
    <source>
        <dbReference type="ARBA" id="ARBA00001917"/>
    </source>
</evidence>
<evidence type="ECO:0000313" key="7">
    <source>
        <dbReference type="EMBL" id="NYZ23253.1"/>
    </source>
</evidence>
<dbReference type="InterPro" id="IPR029479">
    <property type="entry name" value="Nitroreductase"/>
</dbReference>
<dbReference type="SUPFAM" id="SSF55469">
    <property type="entry name" value="FMN-dependent nitroreductase-like"/>
    <property type="match status" value="1"/>
</dbReference>
<name>A0ABX2TJH0_9PROT</name>
<accession>A0ABX2TJH0</accession>
<dbReference type="Gene3D" id="3.40.109.10">
    <property type="entry name" value="NADH Oxidase"/>
    <property type="match status" value="1"/>
</dbReference>
<evidence type="ECO:0000256" key="4">
    <source>
        <dbReference type="ARBA" id="ARBA00022643"/>
    </source>
</evidence>
<reference evidence="7 8" key="1">
    <citation type="submission" date="2020-05" db="EMBL/GenBank/DDBJ databases">
        <title>Azospirillum oleiclasticum sp. nov, a nitrogen-fixing and heavy crude oil-emulsifying bacterium isolated from the crude oil of Yumen Oilfield.</title>
        <authorList>
            <person name="Wu D."/>
            <person name="Cai M."/>
            <person name="Zhang X."/>
        </authorList>
    </citation>
    <scope>NUCLEOTIDE SEQUENCE [LARGE SCALE GENOMIC DNA]</scope>
    <source>
        <strain evidence="7 8">ROY-1-1-2</strain>
    </source>
</reference>
<keyword evidence="5" id="KW-0560">Oxidoreductase</keyword>
<dbReference type="Pfam" id="PF00881">
    <property type="entry name" value="Nitroreductase"/>
    <property type="match status" value="1"/>
</dbReference>
<proteinExistence type="inferred from homology"/>
<evidence type="ECO:0000256" key="5">
    <source>
        <dbReference type="ARBA" id="ARBA00023002"/>
    </source>
</evidence>
<protein>
    <submittedName>
        <fullName evidence="7">Nitroreductase</fullName>
    </submittedName>
</protein>
<evidence type="ECO:0000256" key="2">
    <source>
        <dbReference type="ARBA" id="ARBA00007118"/>
    </source>
</evidence>
<sequence length="224" mass="24920">MSAVEAVRTRRSVRAFTRQPVPRETVEFILALAARAPSGSNIQPWKVYAVAGAARAALSAELLAAHADPARPAEPPEYHYYPTAWREPYLARRRKVGWDLYGALGIAKGDKAAMARQHGRNYDFFGAPVGLFFTLDRDMERGSWLDLGMFMQNVMITARGLGLDTCPQQAFCNHHRIVRRHLGIPDTEILVSGMALGQADADAPENRFDTEREPADAFTRFSGF</sequence>
<evidence type="ECO:0000259" key="6">
    <source>
        <dbReference type="Pfam" id="PF00881"/>
    </source>
</evidence>
<dbReference type="PANTHER" id="PTHR43673:SF2">
    <property type="entry name" value="NITROREDUCTASE"/>
    <property type="match status" value="1"/>
</dbReference>
<keyword evidence="4" id="KW-0288">FMN</keyword>
<evidence type="ECO:0000313" key="8">
    <source>
        <dbReference type="Proteomes" id="UP000584642"/>
    </source>
</evidence>
<keyword evidence="8" id="KW-1185">Reference proteome</keyword>
<dbReference type="EMBL" id="JABFDB010000025">
    <property type="protein sequence ID" value="NYZ23253.1"/>
    <property type="molecule type" value="Genomic_DNA"/>
</dbReference>
<comment type="cofactor">
    <cofactor evidence="1">
        <name>FMN</name>
        <dbReference type="ChEBI" id="CHEBI:58210"/>
    </cofactor>
</comment>
<keyword evidence="3" id="KW-0285">Flavoprotein</keyword>
<organism evidence="7 8">
    <name type="scientific">Azospirillum oleiclasticum</name>
    <dbReference type="NCBI Taxonomy" id="2735135"/>
    <lineage>
        <taxon>Bacteria</taxon>
        <taxon>Pseudomonadati</taxon>
        <taxon>Pseudomonadota</taxon>
        <taxon>Alphaproteobacteria</taxon>
        <taxon>Rhodospirillales</taxon>
        <taxon>Azospirillaceae</taxon>
        <taxon>Azospirillum</taxon>
    </lineage>
</organism>
<comment type="similarity">
    <text evidence="2">Belongs to the nitroreductase family.</text>
</comment>